<dbReference type="Pfam" id="PF00079">
    <property type="entry name" value="Serpin"/>
    <property type="match status" value="1"/>
</dbReference>
<dbReference type="Gene3D" id="2.10.310.10">
    <property type="entry name" value="Serpins superfamily"/>
    <property type="match status" value="1"/>
</dbReference>
<dbReference type="PANTHER" id="PTHR11461:SF211">
    <property type="entry name" value="GH10112P-RELATED"/>
    <property type="match status" value="1"/>
</dbReference>
<proteinExistence type="inferred from homology"/>
<protein>
    <recommendedName>
        <fullName evidence="2">Serpin domain-containing protein</fullName>
    </recommendedName>
</protein>
<evidence type="ECO:0000313" key="4">
    <source>
        <dbReference type="Proteomes" id="UP000678393"/>
    </source>
</evidence>
<accession>A0A8S3YHE5</accession>
<dbReference type="InterPro" id="IPR023795">
    <property type="entry name" value="Serpin_CS"/>
</dbReference>
<feature type="non-terminal residue" evidence="3">
    <location>
        <position position="1"/>
    </location>
</feature>
<dbReference type="InterPro" id="IPR036186">
    <property type="entry name" value="Serpin_sf"/>
</dbReference>
<dbReference type="PROSITE" id="PS00284">
    <property type="entry name" value="SERPIN"/>
    <property type="match status" value="1"/>
</dbReference>
<comment type="caution">
    <text evidence="3">The sequence shown here is derived from an EMBL/GenBank/DDBJ whole genome shotgun (WGS) entry which is preliminary data.</text>
</comment>
<sequence length="132" mass="14714">ASVAVPYICRRDLDVQLPKFELDTEETMRDMLQSIGITQVFDPSKASFKKMTKDRSVSVSEVRIRNVLHRAVIEVDEEGTVAAAATSIGVAMSLPPRVIANRPFMFVLRDKVYGINLFIGRFTNPGGENLKN</sequence>
<dbReference type="PANTHER" id="PTHR11461">
    <property type="entry name" value="SERINE PROTEASE INHIBITOR, SERPIN"/>
    <property type="match status" value="1"/>
</dbReference>
<dbReference type="InterPro" id="IPR000215">
    <property type="entry name" value="Serpin_fam"/>
</dbReference>
<evidence type="ECO:0000313" key="3">
    <source>
        <dbReference type="EMBL" id="CAG5114925.1"/>
    </source>
</evidence>
<dbReference type="OrthoDB" id="6156813at2759"/>
<dbReference type="InterPro" id="IPR042178">
    <property type="entry name" value="Serpin_sf_1"/>
</dbReference>
<dbReference type="GO" id="GO:0004867">
    <property type="term" value="F:serine-type endopeptidase inhibitor activity"/>
    <property type="evidence" value="ECO:0007669"/>
    <property type="project" value="InterPro"/>
</dbReference>
<evidence type="ECO:0000259" key="2">
    <source>
        <dbReference type="Pfam" id="PF00079"/>
    </source>
</evidence>
<dbReference type="GO" id="GO:0005615">
    <property type="term" value="C:extracellular space"/>
    <property type="evidence" value="ECO:0007669"/>
    <property type="project" value="InterPro"/>
</dbReference>
<gene>
    <name evidence="3" type="ORF">CUNI_LOCUS483</name>
</gene>
<feature type="domain" description="Serpin" evidence="2">
    <location>
        <begin position="11"/>
        <end position="125"/>
    </location>
</feature>
<dbReference type="EMBL" id="CAJHNH020000055">
    <property type="protein sequence ID" value="CAG5114925.1"/>
    <property type="molecule type" value="Genomic_DNA"/>
</dbReference>
<dbReference type="SUPFAM" id="SSF56574">
    <property type="entry name" value="Serpins"/>
    <property type="match status" value="1"/>
</dbReference>
<dbReference type="InterPro" id="IPR023796">
    <property type="entry name" value="Serpin_dom"/>
</dbReference>
<evidence type="ECO:0000256" key="1">
    <source>
        <dbReference type="ARBA" id="ARBA00009500"/>
    </source>
</evidence>
<reference evidence="3" key="1">
    <citation type="submission" date="2021-04" db="EMBL/GenBank/DDBJ databases">
        <authorList>
            <consortium name="Molecular Ecology Group"/>
        </authorList>
    </citation>
    <scope>NUCLEOTIDE SEQUENCE</scope>
</reference>
<dbReference type="AlphaFoldDB" id="A0A8S3YHE5"/>
<dbReference type="Gene3D" id="3.30.497.10">
    <property type="entry name" value="Antithrombin, subunit I, domain 2"/>
    <property type="match status" value="1"/>
</dbReference>
<organism evidence="3 4">
    <name type="scientific">Candidula unifasciata</name>
    <dbReference type="NCBI Taxonomy" id="100452"/>
    <lineage>
        <taxon>Eukaryota</taxon>
        <taxon>Metazoa</taxon>
        <taxon>Spiralia</taxon>
        <taxon>Lophotrochozoa</taxon>
        <taxon>Mollusca</taxon>
        <taxon>Gastropoda</taxon>
        <taxon>Heterobranchia</taxon>
        <taxon>Euthyneura</taxon>
        <taxon>Panpulmonata</taxon>
        <taxon>Eupulmonata</taxon>
        <taxon>Stylommatophora</taxon>
        <taxon>Helicina</taxon>
        <taxon>Helicoidea</taxon>
        <taxon>Geomitridae</taxon>
        <taxon>Candidula</taxon>
    </lineage>
</organism>
<name>A0A8S3YHE5_9EUPU</name>
<comment type="similarity">
    <text evidence="1">Belongs to the serpin family.</text>
</comment>
<keyword evidence="4" id="KW-1185">Reference proteome</keyword>
<dbReference type="Proteomes" id="UP000678393">
    <property type="component" value="Unassembled WGS sequence"/>
</dbReference>